<gene>
    <name evidence="20" type="ORF">BGW38_005540</name>
</gene>
<evidence type="ECO:0000256" key="17">
    <source>
        <dbReference type="SAM" id="MobiDB-lite"/>
    </source>
</evidence>
<dbReference type="GO" id="GO:0071555">
    <property type="term" value="P:cell wall organization"/>
    <property type="evidence" value="ECO:0007669"/>
    <property type="project" value="UniProtKB-KW"/>
</dbReference>
<dbReference type="OrthoDB" id="62120at2759"/>
<dbReference type="InterPro" id="IPR050386">
    <property type="entry name" value="Glycosyl_hydrolase_5"/>
</dbReference>
<organism evidence="20 21">
    <name type="scientific">Lunasporangiospora selenospora</name>
    <dbReference type="NCBI Taxonomy" id="979761"/>
    <lineage>
        <taxon>Eukaryota</taxon>
        <taxon>Fungi</taxon>
        <taxon>Fungi incertae sedis</taxon>
        <taxon>Mucoromycota</taxon>
        <taxon>Mortierellomycotina</taxon>
        <taxon>Mortierellomycetes</taxon>
        <taxon>Mortierellales</taxon>
        <taxon>Mortierellaceae</taxon>
        <taxon>Lunasporangiospora</taxon>
    </lineage>
</organism>
<evidence type="ECO:0000256" key="12">
    <source>
        <dbReference type="ARBA" id="ARBA00036824"/>
    </source>
</evidence>
<evidence type="ECO:0000313" key="21">
    <source>
        <dbReference type="Proteomes" id="UP000780801"/>
    </source>
</evidence>
<dbReference type="GO" id="GO:0004338">
    <property type="term" value="F:glucan exo-1,3-beta-glucosidase activity"/>
    <property type="evidence" value="ECO:0007669"/>
    <property type="project" value="UniProtKB-EC"/>
</dbReference>
<evidence type="ECO:0000313" key="20">
    <source>
        <dbReference type="EMBL" id="KAF9578591.1"/>
    </source>
</evidence>
<name>A0A9P6KBB8_9FUNG</name>
<evidence type="ECO:0000256" key="6">
    <source>
        <dbReference type="ARBA" id="ARBA00022968"/>
    </source>
</evidence>
<feature type="transmembrane region" description="Helical" evidence="18">
    <location>
        <begin position="72"/>
        <end position="92"/>
    </location>
</feature>
<evidence type="ECO:0000256" key="1">
    <source>
        <dbReference type="ARBA" id="ARBA00004401"/>
    </source>
</evidence>
<keyword evidence="11" id="KW-0961">Cell wall biogenesis/degradation</keyword>
<comment type="function">
    <text evidence="13">Glucosidase involved in the degradation of cellulosic biomass. Active on lichenan.</text>
</comment>
<evidence type="ECO:0000256" key="4">
    <source>
        <dbReference type="ARBA" id="ARBA00022692"/>
    </source>
</evidence>
<keyword evidence="3" id="KW-1003">Cell membrane</keyword>
<keyword evidence="9" id="KW-0325">Glycoprotein</keyword>
<dbReference type="GO" id="GO:0005576">
    <property type="term" value="C:extracellular region"/>
    <property type="evidence" value="ECO:0007669"/>
    <property type="project" value="TreeGrafter"/>
</dbReference>
<evidence type="ECO:0000256" key="3">
    <source>
        <dbReference type="ARBA" id="ARBA00022475"/>
    </source>
</evidence>
<feature type="region of interest" description="Disordered" evidence="17">
    <location>
        <begin position="592"/>
        <end position="611"/>
    </location>
</feature>
<evidence type="ECO:0000256" key="9">
    <source>
        <dbReference type="ARBA" id="ARBA00023180"/>
    </source>
</evidence>
<dbReference type="PANTHER" id="PTHR31297:SF34">
    <property type="entry name" value="GLUCAN 1,3-BETA-GLUCOSIDASE 2"/>
    <property type="match status" value="1"/>
</dbReference>
<feature type="domain" description="Glycoside hydrolase family 5" evidence="19">
    <location>
        <begin position="234"/>
        <end position="469"/>
    </location>
</feature>
<comment type="similarity">
    <text evidence="2 16">Belongs to the glycosyl hydrolase 5 (cellulase A) family.</text>
</comment>
<dbReference type="FunFam" id="3.20.20.80:FF:000033">
    <property type="entry name" value="Glucan 1,3-beta-glucosidase A"/>
    <property type="match status" value="1"/>
</dbReference>
<keyword evidence="7 18" id="KW-1133">Transmembrane helix</keyword>
<dbReference type="InterPro" id="IPR001547">
    <property type="entry name" value="Glyco_hydro_5"/>
</dbReference>
<evidence type="ECO:0000256" key="13">
    <source>
        <dbReference type="ARBA" id="ARBA00037126"/>
    </source>
</evidence>
<dbReference type="Pfam" id="PF00150">
    <property type="entry name" value="Cellulase"/>
    <property type="match status" value="1"/>
</dbReference>
<dbReference type="AlphaFoldDB" id="A0A9P6KBB8"/>
<dbReference type="GO" id="GO:0009251">
    <property type="term" value="P:glucan catabolic process"/>
    <property type="evidence" value="ECO:0007669"/>
    <property type="project" value="TreeGrafter"/>
</dbReference>
<evidence type="ECO:0000256" key="7">
    <source>
        <dbReference type="ARBA" id="ARBA00022989"/>
    </source>
</evidence>
<evidence type="ECO:0000256" key="14">
    <source>
        <dbReference type="ARBA" id="ARBA00038929"/>
    </source>
</evidence>
<keyword evidence="21" id="KW-1185">Reference proteome</keyword>
<keyword evidence="5 16" id="KW-0378">Hydrolase</keyword>
<dbReference type="PANTHER" id="PTHR31297">
    <property type="entry name" value="GLUCAN ENDO-1,6-BETA-GLUCOSIDASE B"/>
    <property type="match status" value="1"/>
</dbReference>
<dbReference type="InterPro" id="IPR017853">
    <property type="entry name" value="GH"/>
</dbReference>
<keyword evidence="6" id="KW-0735">Signal-anchor</keyword>
<proteinExistence type="inferred from homology"/>
<comment type="subcellular location">
    <subcellularLocation>
        <location evidence="1">Cell membrane</location>
        <topology evidence="1">Single-pass type II membrane protein</topology>
    </subcellularLocation>
</comment>
<dbReference type="Gene3D" id="3.20.20.80">
    <property type="entry name" value="Glycosidases"/>
    <property type="match status" value="1"/>
</dbReference>
<evidence type="ECO:0000256" key="2">
    <source>
        <dbReference type="ARBA" id="ARBA00005641"/>
    </source>
</evidence>
<keyword evidence="10 16" id="KW-0326">Glycosidase</keyword>
<evidence type="ECO:0000256" key="11">
    <source>
        <dbReference type="ARBA" id="ARBA00023316"/>
    </source>
</evidence>
<reference evidence="20" key="1">
    <citation type="journal article" date="2020" name="Fungal Divers.">
        <title>Resolving the Mortierellaceae phylogeny through synthesis of multi-gene phylogenetics and phylogenomics.</title>
        <authorList>
            <person name="Vandepol N."/>
            <person name="Liber J."/>
            <person name="Desiro A."/>
            <person name="Na H."/>
            <person name="Kennedy M."/>
            <person name="Barry K."/>
            <person name="Grigoriev I.V."/>
            <person name="Miller A.N."/>
            <person name="O'Donnell K."/>
            <person name="Stajich J.E."/>
            <person name="Bonito G."/>
        </authorList>
    </citation>
    <scope>NUCLEOTIDE SEQUENCE</scope>
    <source>
        <strain evidence="20">KOD1015</strain>
    </source>
</reference>
<keyword evidence="4 18" id="KW-0812">Transmembrane</keyword>
<comment type="caution">
    <text evidence="20">The sequence shown here is derived from an EMBL/GenBank/DDBJ whole genome shotgun (WGS) entry which is preliminary data.</text>
</comment>
<accession>A0A9P6KBB8</accession>
<evidence type="ECO:0000256" key="16">
    <source>
        <dbReference type="RuleBase" id="RU361153"/>
    </source>
</evidence>
<comment type="catalytic activity">
    <reaction evidence="12">
        <text>Successive hydrolysis of beta-D-glucose units from the non-reducing ends of (1-&gt;3)-beta-D-glucans, releasing alpha-glucose.</text>
        <dbReference type="EC" id="3.2.1.58"/>
    </reaction>
</comment>
<evidence type="ECO:0000256" key="5">
    <source>
        <dbReference type="ARBA" id="ARBA00022801"/>
    </source>
</evidence>
<dbReference type="EMBL" id="JAABOA010003504">
    <property type="protein sequence ID" value="KAF9578591.1"/>
    <property type="molecule type" value="Genomic_DNA"/>
</dbReference>
<feature type="region of interest" description="Disordered" evidence="17">
    <location>
        <begin position="103"/>
        <end position="153"/>
    </location>
</feature>
<feature type="region of interest" description="Disordered" evidence="17">
    <location>
        <begin position="1"/>
        <end position="24"/>
    </location>
</feature>
<evidence type="ECO:0000256" key="18">
    <source>
        <dbReference type="SAM" id="Phobius"/>
    </source>
</evidence>
<sequence length="611" mass="66806">MANHRGGLYPNSNDSEPDLSLKESGYLYSGNTSAHDSGFSGAHATGGALTNNGQDGDGGARGGSFFGRHRKVLLVGSVFMTLGIVALLVTLLTTRPWESTSNGYGGNGAQGELNQGHTGAGGGGGGGGGGKGGNGKGTGPQTPPPRFTAQSTVEISSSVRCNDVTPPLNQPFPYNQQPVRGVNLGGWLVLEPFITPSLFEPYIQFNVTDEYTLTRHLGPDKARALLQAHYATWVTEDTFRRIRDLGLNHVRIPLGYWALGNLGPDEYFVPDLSLDYLLQGLRWAAKYGLRVMVELHGAPGSQNGWNHSGRVGKIRWLDGTPDGEKNGHRTIEVVTQLLKLLQGPGMDQVAPLFGILNEPAIFMLVRKRTDKWYKEAFSAMRNVTGSGKGPWAIIHDGFLGLTEWEGFMPNSDRLVLDVHNYLIFDHYLIRLPREEQVTFPCNVWARNLQQSTLKFGPTLVGEFSSATNDCAKYLNGIGVGYRWDGSFLSEEDLEAGRAMSADEPACQPAKNGAVPGYCSCDTQNDVKSYTPEYRKFLLEFTQTQMDAFEQGMGWFYWNFKTETNPLWSYFDGIDQGWIPKDANHRPGGCTALGSAIQKSSEDSHDGDDDDD</sequence>
<dbReference type="EC" id="3.2.1.58" evidence="14"/>
<evidence type="ECO:0000256" key="10">
    <source>
        <dbReference type="ARBA" id="ARBA00023295"/>
    </source>
</evidence>
<evidence type="ECO:0000256" key="15">
    <source>
        <dbReference type="ARBA" id="ARBA00041260"/>
    </source>
</evidence>
<evidence type="ECO:0000259" key="19">
    <source>
        <dbReference type="Pfam" id="PF00150"/>
    </source>
</evidence>
<feature type="compositionally biased region" description="Gly residues" evidence="17">
    <location>
        <begin position="118"/>
        <end position="138"/>
    </location>
</feature>
<evidence type="ECO:0000256" key="8">
    <source>
        <dbReference type="ARBA" id="ARBA00023136"/>
    </source>
</evidence>
<dbReference type="GO" id="GO:0009986">
    <property type="term" value="C:cell surface"/>
    <property type="evidence" value="ECO:0007669"/>
    <property type="project" value="TreeGrafter"/>
</dbReference>
<dbReference type="Proteomes" id="UP000780801">
    <property type="component" value="Unassembled WGS sequence"/>
</dbReference>
<keyword evidence="8 18" id="KW-0472">Membrane</keyword>
<dbReference type="SUPFAM" id="SSF51445">
    <property type="entry name" value="(Trans)glycosidases"/>
    <property type="match status" value="1"/>
</dbReference>
<protein>
    <recommendedName>
        <fullName evidence="14">glucan 1,3-beta-glucosidase</fullName>
        <ecNumber evidence="14">3.2.1.58</ecNumber>
    </recommendedName>
    <alternativeName>
        <fullName evidence="15">Exo-1,3-beta-glucanase D</fullName>
    </alternativeName>
</protein>
<dbReference type="GO" id="GO:0005886">
    <property type="term" value="C:plasma membrane"/>
    <property type="evidence" value="ECO:0007669"/>
    <property type="project" value="UniProtKB-SubCell"/>
</dbReference>